<keyword evidence="1" id="KW-0812">Transmembrane</keyword>
<reference evidence="2 3" key="1">
    <citation type="submission" date="2020-09" db="EMBL/GenBank/DDBJ databases">
        <title>De no assembly of potato wild relative species, Solanum commersonii.</title>
        <authorList>
            <person name="Cho K."/>
        </authorList>
    </citation>
    <scope>NUCLEOTIDE SEQUENCE [LARGE SCALE GENOMIC DNA]</scope>
    <source>
        <strain evidence="2">LZ3.2</strain>
        <tissue evidence="2">Leaf</tissue>
    </source>
</reference>
<protein>
    <submittedName>
        <fullName evidence="2">Uncharacterized protein</fullName>
    </submittedName>
</protein>
<keyword evidence="3" id="KW-1185">Reference proteome</keyword>
<gene>
    <name evidence="2" type="ORF">H5410_049938</name>
</gene>
<evidence type="ECO:0000313" key="2">
    <source>
        <dbReference type="EMBL" id="KAG5579311.1"/>
    </source>
</evidence>
<keyword evidence="1" id="KW-1133">Transmembrane helix</keyword>
<accession>A0A9J5WVG2</accession>
<dbReference type="Proteomes" id="UP000824120">
    <property type="component" value="Chromosome 10"/>
</dbReference>
<sequence length="81" mass="9510">MKDYGVKESWTKLFTIRKTHIVLVTPIYVFADGEVLLLYQEDCFYRDFRTSKGPYEPLPSNRTLLQGYVYTESLISPKLLI</sequence>
<organism evidence="2 3">
    <name type="scientific">Solanum commersonii</name>
    <name type="common">Commerson's wild potato</name>
    <name type="synonym">Commerson's nightshade</name>
    <dbReference type="NCBI Taxonomy" id="4109"/>
    <lineage>
        <taxon>Eukaryota</taxon>
        <taxon>Viridiplantae</taxon>
        <taxon>Streptophyta</taxon>
        <taxon>Embryophyta</taxon>
        <taxon>Tracheophyta</taxon>
        <taxon>Spermatophyta</taxon>
        <taxon>Magnoliopsida</taxon>
        <taxon>eudicotyledons</taxon>
        <taxon>Gunneridae</taxon>
        <taxon>Pentapetalae</taxon>
        <taxon>asterids</taxon>
        <taxon>lamiids</taxon>
        <taxon>Solanales</taxon>
        <taxon>Solanaceae</taxon>
        <taxon>Solanoideae</taxon>
        <taxon>Solaneae</taxon>
        <taxon>Solanum</taxon>
    </lineage>
</organism>
<feature type="transmembrane region" description="Helical" evidence="1">
    <location>
        <begin position="20"/>
        <end position="39"/>
    </location>
</feature>
<name>A0A9J5WVG2_SOLCO</name>
<dbReference type="EMBL" id="JACXVP010000010">
    <property type="protein sequence ID" value="KAG5579311.1"/>
    <property type="molecule type" value="Genomic_DNA"/>
</dbReference>
<evidence type="ECO:0000313" key="3">
    <source>
        <dbReference type="Proteomes" id="UP000824120"/>
    </source>
</evidence>
<dbReference type="OrthoDB" id="1305199at2759"/>
<comment type="caution">
    <text evidence="2">The sequence shown here is derived from an EMBL/GenBank/DDBJ whole genome shotgun (WGS) entry which is preliminary data.</text>
</comment>
<dbReference type="AlphaFoldDB" id="A0A9J5WVG2"/>
<evidence type="ECO:0000256" key="1">
    <source>
        <dbReference type="SAM" id="Phobius"/>
    </source>
</evidence>
<proteinExistence type="predicted"/>
<keyword evidence="1" id="KW-0472">Membrane</keyword>